<comment type="similarity">
    <text evidence="1">Belongs to the folate receptor family.</text>
</comment>
<feature type="chain" id="PRO_5013034996" description="Folate receptor-like domain-containing protein" evidence="4">
    <location>
        <begin position="19"/>
        <end position="288"/>
    </location>
</feature>
<feature type="signal peptide" evidence="4">
    <location>
        <begin position="1"/>
        <end position="18"/>
    </location>
</feature>
<proteinExistence type="inferred from homology"/>
<evidence type="ECO:0000256" key="4">
    <source>
        <dbReference type="SAM" id="SignalP"/>
    </source>
</evidence>
<evidence type="ECO:0000259" key="5">
    <source>
        <dbReference type="Pfam" id="PF03024"/>
    </source>
</evidence>
<dbReference type="InterPro" id="IPR004269">
    <property type="entry name" value="Folate_rcpt"/>
</dbReference>
<reference evidence="6 7" key="1">
    <citation type="submission" date="2017-06" db="EMBL/GenBank/DDBJ databases">
        <title>A platform for efficient transgenesis in Macrostomum lignano, a flatworm model organism for stem cell research.</title>
        <authorList>
            <person name="Berezikov E."/>
        </authorList>
    </citation>
    <scope>NUCLEOTIDE SEQUENCE [LARGE SCALE GENOMIC DNA]</scope>
    <source>
        <strain evidence="6">DV1</strain>
        <tissue evidence="6">Whole organism</tissue>
    </source>
</reference>
<feature type="domain" description="Folate receptor-like" evidence="5">
    <location>
        <begin position="46"/>
        <end position="229"/>
    </location>
</feature>
<protein>
    <recommendedName>
        <fullName evidence="5">Folate receptor-like domain-containing protein</fullName>
    </recommendedName>
</protein>
<sequence>PRQSILLLMLQLIASSSTKTARQSNNNSRSNRLATINDANQLANLCMMGRLHKAEPGPEPGLTTGPCIGYSDNSCCTAEVGSLLGSDDEFAQAAFRLDHCGRRLSAECEKWFECSRCLYECSPNLGPWLVKVSGYSWRTERAYGVPLCHSQCQAWYAACAADLSCVPNWSSGFRWIRQANGSGYVNVCPDGGLAQCRSIAQLHNHKAEQFCETVWDGEFKVVPDGSPCFQLDWSTATRKANPNLAVTWAASREKVAAFYYSHASVLKTASSVLFGCALLVLRLCFVAF</sequence>
<dbReference type="GO" id="GO:0038023">
    <property type="term" value="F:signaling receptor activity"/>
    <property type="evidence" value="ECO:0007669"/>
    <property type="project" value="TreeGrafter"/>
</dbReference>
<evidence type="ECO:0000313" key="7">
    <source>
        <dbReference type="Proteomes" id="UP000215902"/>
    </source>
</evidence>
<organism evidence="6 7">
    <name type="scientific">Macrostomum lignano</name>
    <dbReference type="NCBI Taxonomy" id="282301"/>
    <lineage>
        <taxon>Eukaryota</taxon>
        <taxon>Metazoa</taxon>
        <taxon>Spiralia</taxon>
        <taxon>Lophotrochozoa</taxon>
        <taxon>Platyhelminthes</taxon>
        <taxon>Rhabditophora</taxon>
        <taxon>Macrostomorpha</taxon>
        <taxon>Macrostomida</taxon>
        <taxon>Macrostomidae</taxon>
        <taxon>Macrostomum</taxon>
    </lineage>
</organism>
<dbReference type="PANTHER" id="PTHR10517:SF14">
    <property type="entry name" value="FOLATE RECEPTOR 1-RELATED"/>
    <property type="match status" value="1"/>
</dbReference>
<dbReference type="InterPro" id="IPR018143">
    <property type="entry name" value="Folate_rcpt-like"/>
</dbReference>
<evidence type="ECO:0000256" key="3">
    <source>
        <dbReference type="ARBA" id="ARBA00023157"/>
    </source>
</evidence>
<comment type="caution">
    <text evidence="6">The sequence shown here is derived from an EMBL/GenBank/DDBJ whole genome shotgun (WGS) entry which is preliminary data.</text>
</comment>
<dbReference type="PANTHER" id="PTHR10517">
    <property type="entry name" value="FOLATE RECEPTOR"/>
    <property type="match status" value="1"/>
</dbReference>
<dbReference type="OrthoDB" id="567542at2759"/>
<dbReference type="EMBL" id="NIVC01000087">
    <property type="protein sequence ID" value="PAA91430.1"/>
    <property type="molecule type" value="Genomic_DNA"/>
</dbReference>
<feature type="non-terminal residue" evidence="6">
    <location>
        <position position="1"/>
    </location>
</feature>
<keyword evidence="2 4" id="KW-0732">Signal</keyword>
<dbReference type="STRING" id="282301.A0A267GZF5"/>
<name>A0A267GZF5_9PLAT</name>
<keyword evidence="3" id="KW-1015">Disulfide bond</keyword>
<evidence type="ECO:0000256" key="2">
    <source>
        <dbReference type="ARBA" id="ARBA00022729"/>
    </source>
</evidence>
<dbReference type="GO" id="GO:0009897">
    <property type="term" value="C:external side of plasma membrane"/>
    <property type="evidence" value="ECO:0007669"/>
    <property type="project" value="TreeGrafter"/>
</dbReference>
<dbReference type="Pfam" id="PF03024">
    <property type="entry name" value="Folate_rec"/>
    <property type="match status" value="1"/>
</dbReference>
<accession>A0A267GZF5</accession>
<dbReference type="Proteomes" id="UP000215902">
    <property type="component" value="Unassembled WGS sequence"/>
</dbReference>
<keyword evidence="7" id="KW-1185">Reference proteome</keyword>
<gene>
    <name evidence="6" type="ORF">BOX15_Mlig029830g4</name>
</gene>
<evidence type="ECO:0000256" key="1">
    <source>
        <dbReference type="ARBA" id="ARBA00007932"/>
    </source>
</evidence>
<dbReference type="AlphaFoldDB" id="A0A267GZF5"/>
<evidence type="ECO:0000313" key="6">
    <source>
        <dbReference type="EMBL" id="PAA91430.1"/>
    </source>
</evidence>